<accession>A0A0S4UGC7</accession>
<organism evidence="1">
    <name type="scientific">Ralstonia solanacearum</name>
    <name type="common">Pseudomonas solanacearum</name>
    <dbReference type="NCBI Taxonomy" id="305"/>
    <lineage>
        <taxon>Bacteria</taxon>
        <taxon>Pseudomonadati</taxon>
        <taxon>Pseudomonadota</taxon>
        <taxon>Betaproteobacteria</taxon>
        <taxon>Burkholderiales</taxon>
        <taxon>Burkholderiaceae</taxon>
        <taxon>Ralstonia</taxon>
        <taxon>Ralstonia solanacearum species complex</taxon>
    </lineage>
</organism>
<protein>
    <recommendedName>
        <fullName evidence="3">Transposase</fullName>
    </recommendedName>
</protein>
<name>A0A0S4UGC7_RALSL</name>
<dbReference type="EMBL" id="LN899821">
    <property type="protein sequence ID" value="CUV21223.1"/>
    <property type="molecule type" value="Genomic_DNA"/>
</dbReference>
<dbReference type="EMBL" id="LN899824">
    <property type="protein sequence ID" value="CUV31696.1"/>
    <property type="molecule type" value="Genomic_DNA"/>
</dbReference>
<proteinExistence type="predicted"/>
<reference evidence="1" key="1">
    <citation type="submission" date="2015-10" db="EMBL/GenBank/DDBJ databases">
        <authorList>
            <person name="Gilbert D.G."/>
        </authorList>
    </citation>
    <scope>NUCLEOTIDE SEQUENCE</scope>
    <source>
        <strain evidence="1">Phyl III-seqv23</strain>
    </source>
</reference>
<gene>
    <name evidence="1" type="ORF">PSS4_v1_2450002</name>
    <name evidence="2" type="ORF">RUN1985_v1_1000003</name>
</gene>
<evidence type="ECO:0000313" key="1">
    <source>
        <dbReference type="EMBL" id="CUV21223.1"/>
    </source>
</evidence>
<dbReference type="AlphaFoldDB" id="A0A0S4UGC7"/>
<evidence type="ECO:0000313" key="2">
    <source>
        <dbReference type="EMBL" id="CUV31696.1"/>
    </source>
</evidence>
<sequence>MQFRFGGQVSTFRELVKCAQALFN</sequence>
<evidence type="ECO:0008006" key="3">
    <source>
        <dbReference type="Google" id="ProtNLM"/>
    </source>
</evidence>